<gene>
    <name evidence="1" type="ORF">EJ02DRAFT_515433</name>
</gene>
<dbReference type="AlphaFoldDB" id="A0A6A5SBZ2"/>
<dbReference type="Proteomes" id="UP000800038">
    <property type="component" value="Unassembled WGS sequence"/>
</dbReference>
<proteinExistence type="predicted"/>
<dbReference type="OrthoDB" id="5410741at2759"/>
<evidence type="ECO:0000313" key="2">
    <source>
        <dbReference type="Proteomes" id="UP000800038"/>
    </source>
</evidence>
<organism evidence="1 2">
    <name type="scientific">Clathrospora elynae</name>
    <dbReference type="NCBI Taxonomy" id="706981"/>
    <lineage>
        <taxon>Eukaryota</taxon>
        <taxon>Fungi</taxon>
        <taxon>Dikarya</taxon>
        <taxon>Ascomycota</taxon>
        <taxon>Pezizomycotina</taxon>
        <taxon>Dothideomycetes</taxon>
        <taxon>Pleosporomycetidae</taxon>
        <taxon>Pleosporales</taxon>
        <taxon>Diademaceae</taxon>
        <taxon>Clathrospora</taxon>
    </lineage>
</organism>
<accession>A0A6A5SBZ2</accession>
<reference evidence="1" key="1">
    <citation type="journal article" date="2020" name="Stud. Mycol.">
        <title>101 Dothideomycetes genomes: a test case for predicting lifestyles and emergence of pathogens.</title>
        <authorList>
            <person name="Haridas S."/>
            <person name="Albert R."/>
            <person name="Binder M."/>
            <person name="Bloem J."/>
            <person name="Labutti K."/>
            <person name="Salamov A."/>
            <person name="Andreopoulos B."/>
            <person name="Baker S."/>
            <person name="Barry K."/>
            <person name="Bills G."/>
            <person name="Bluhm B."/>
            <person name="Cannon C."/>
            <person name="Castanera R."/>
            <person name="Culley D."/>
            <person name="Daum C."/>
            <person name="Ezra D."/>
            <person name="Gonzalez J."/>
            <person name="Henrissat B."/>
            <person name="Kuo A."/>
            <person name="Liang C."/>
            <person name="Lipzen A."/>
            <person name="Lutzoni F."/>
            <person name="Magnuson J."/>
            <person name="Mondo S."/>
            <person name="Nolan M."/>
            <person name="Ohm R."/>
            <person name="Pangilinan J."/>
            <person name="Park H.-J."/>
            <person name="Ramirez L."/>
            <person name="Alfaro M."/>
            <person name="Sun H."/>
            <person name="Tritt A."/>
            <person name="Yoshinaga Y."/>
            <person name="Zwiers L.-H."/>
            <person name="Turgeon B."/>
            <person name="Goodwin S."/>
            <person name="Spatafora J."/>
            <person name="Crous P."/>
            <person name="Grigoriev I."/>
        </authorList>
    </citation>
    <scope>NUCLEOTIDE SEQUENCE</scope>
    <source>
        <strain evidence="1">CBS 161.51</strain>
    </source>
</reference>
<sequence length="219" mass="24697">MSKPPPKHSGSVDQSRTIHAAIITLRVVVSWDFDRISRALGTPRSTCSGIVWRAKEATGNKDIIDLLDYTAKENNREACGVATTKIWPGSEASVCIQDAAWWFSRETWDEACRNHTPFGALSRKTIKRICHEHPHPLRDCPLTRVLEVQKPALSNSLHETYISAGGRPHKRRRVTVEQGQQTEERSAYADPIYFKIMQWGAICEAYLLTSKSSKRNDPA</sequence>
<keyword evidence="2" id="KW-1185">Reference proteome</keyword>
<dbReference type="EMBL" id="ML976155">
    <property type="protein sequence ID" value="KAF1937074.1"/>
    <property type="molecule type" value="Genomic_DNA"/>
</dbReference>
<evidence type="ECO:0000313" key="1">
    <source>
        <dbReference type="EMBL" id="KAF1937074.1"/>
    </source>
</evidence>
<name>A0A6A5SBZ2_9PLEO</name>
<protein>
    <submittedName>
        <fullName evidence="1">Uncharacterized protein</fullName>
    </submittedName>
</protein>